<name>A0A2P2DIW6_9LEPT</name>
<comment type="caution">
    <text evidence="2">The sequence shown here is derived from an EMBL/GenBank/DDBJ whole genome shotgun (WGS) entry which is preliminary data.</text>
</comment>
<dbReference type="EMBL" id="BFAZ01000015">
    <property type="protein sequence ID" value="GBF44578.1"/>
    <property type="molecule type" value="Genomic_DNA"/>
</dbReference>
<sequence>MLKNIESSQEEYLNCIIKLKNRVDSGDINFKIISRFIEEVNCFWLERIEIIELELEELASQSSCFLLSGAIYLGISEYEKYYFKSMGDYHLLYDPFLKLESFFTLDENQADRERFIDFFKRAYYDSVNLLTENMGRFFILPIRIIAIKKEDERMALQQKAFSDIVSGLFEFSYVFSSIEEFSKQFSSYEEIENKMKINVKNLIIFNPEDEPGDSLRKKVSVYTANQMGFSEIVRGMSEAEVFIFCLSALVMQILDILLICVFLNVSPYIRFGTTFHYLMIIMESFSDSEYMKSLIENAILFFIFTRCIKSSQFDFIVFGEYCERISGKRSLDNIMNKIKEKGINIFEGNTQEIELIIKDEFQPILLNH</sequence>
<organism evidence="2 3">
    <name type="scientific">Leptospira ellinghausenii</name>
    <dbReference type="NCBI Taxonomy" id="1917822"/>
    <lineage>
        <taxon>Bacteria</taxon>
        <taxon>Pseudomonadati</taxon>
        <taxon>Spirochaetota</taxon>
        <taxon>Spirochaetia</taxon>
        <taxon>Leptospirales</taxon>
        <taxon>Leptospiraceae</taxon>
        <taxon>Leptospira</taxon>
    </lineage>
</organism>
<keyword evidence="1" id="KW-1133">Transmembrane helix</keyword>
<dbReference type="Proteomes" id="UP000245206">
    <property type="component" value="Unassembled WGS sequence"/>
</dbReference>
<dbReference type="RefSeq" id="WP_108961549.1">
    <property type="nucleotide sequence ID" value="NZ_BFAZ01000015.1"/>
</dbReference>
<feature type="transmembrane region" description="Helical" evidence="1">
    <location>
        <begin position="241"/>
        <end position="265"/>
    </location>
</feature>
<gene>
    <name evidence="2" type="ORF">LPTSP2_38810</name>
</gene>
<keyword evidence="3" id="KW-1185">Reference proteome</keyword>
<accession>A0A2P2DIW6</accession>
<dbReference type="OrthoDB" id="327035at2"/>
<protein>
    <submittedName>
        <fullName evidence="2">Uncharacterized protein</fullName>
    </submittedName>
</protein>
<dbReference type="AlphaFoldDB" id="A0A2P2DIW6"/>
<evidence type="ECO:0000313" key="2">
    <source>
        <dbReference type="EMBL" id="GBF44578.1"/>
    </source>
</evidence>
<reference evidence="3" key="1">
    <citation type="journal article" date="2019" name="Microbiol. Immunol.">
        <title>Molecular and phenotypic characterization of Leptospira johnsonii sp. nov., Leptospira ellinghausenii sp. nov. and Leptospira ryugenii sp. nov. isolated from soil and water in Japan.</title>
        <authorList>
            <person name="Masuzawa T."/>
            <person name="Saito M."/>
            <person name="Nakao R."/>
            <person name="Nikaido Y."/>
            <person name="Matsumoto M."/>
            <person name="Ogawa M."/>
            <person name="Yokoyama M."/>
            <person name="Hidaka Y."/>
            <person name="Tomita J."/>
            <person name="Sakakibara K."/>
            <person name="Suzuki K."/>
            <person name="Yasuda S."/>
            <person name="Sato H."/>
            <person name="Yamaguchi M."/>
            <person name="Yoshida S.I."/>
            <person name="Koizumi N."/>
            <person name="Kawamura Y."/>
        </authorList>
    </citation>
    <scope>NUCLEOTIDE SEQUENCE [LARGE SCALE GENOMIC DNA]</scope>
    <source>
        <strain evidence="3">E18</strain>
    </source>
</reference>
<evidence type="ECO:0000256" key="1">
    <source>
        <dbReference type="SAM" id="Phobius"/>
    </source>
</evidence>
<evidence type="ECO:0000313" key="3">
    <source>
        <dbReference type="Proteomes" id="UP000245206"/>
    </source>
</evidence>
<keyword evidence="1" id="KW-0812">Transmembrane</keyword>
<keyword evidence="1" id="KW-0472">Membrane</keyword>
<proteinExistence type="predicted"/>